<dbReference type="HOGENOM" id="CLU_1324554_0_0_0"/>
<organism evidence="1 2">
    <name type="scientific">Coraliomargarita akajimensis (strain DSM 45221 / IAM 15411 / JCM 23193 / KCTC 12865 / 04OKA010-24)</name>
    <dbReference type="NCBI Taxonomy" id="583355"/>
    <lineage>
        <taxon>Bacteria</taxon>
        <taxon>Pseudomonadati</taxon>
        <taxon>Verrucomicrobiota</taxon>
        <taxon>Opitutia</taxon>
        <taxon>Puniceicoccales</taxon>
        <taxon>Coraliomargaritaceae</taxon>
        <taxon>Coraliomargarita</taxon>
    </lineage>
</organism>
<accession>D5ELK0</accession>
<dbReference type="STRING" id="583355.Caka_2118"/>
<proteinExistence type="predicted"/>
<dbReference type="Proteomes" id="UP000000925">
    <property type="component" value="Chromosome"/>
</dbReference>
<reference evidence="1 2" key="1">
    <citation type="journal article" date="2010" name="Stand. Genomic Sci.">
        <title>Complete genome sequence of Coraliomargarita akajimensis type strain (04OKA010-24).</title>
        <authorList>
            <person name="Mavromatis K."/>
            <person name="Abt B."/>
            <person name="Brambilla E."/>
            <person name="Lapidus A."/>
            <person name="Copeland A."/>
            <person name="Deshpande S."/>
            <person name="Nolan M."/>
            <person name="Lucas S."/>
            <person name="Tice H."/>
            <person name="Cheng J.F."/>
            <person name="Han C."/>
            <person name="Detter J.C."/>
            <person name="Woyke T."/>
            <person name="Goodwin L."/>
            <person name="Pitluck S."/>
            <person name="Held B."/>
            <person name="Brettin T."/>
            <person name="Tapia R."/>
            <person name="Ivanova N."/>
            <person name="Mikhailova N."/>
            <person name="Pati A."/>
            <person name="Liolios K."/>
            <person name="Chen A."/>
            <person name="Palaniappan K."/>
            <person name="Land M."/>
            <person name="Hauser L."/>
            <person name="Chang Y.J."/>
            <person name="Jeffries C.D."/>
            <person name="Rohde M."/>
            <person name="Goker M."/>
            <person name="Bristow J."/>
            <person name="Eisen J.A."/>
            <person name="Markowitz V."/>
            <person name="Hugenholtz P."/>
            <person name="Klenk H.P."/>
            <person name="Kyrpides N.C."/>
        </authorList>
    </citation>
    <scope>NUCLEOTIDE SEQUENCE [LARGE SCALE GENOMIC DNA]</scope>
    <source>
        <strain evidence="2">DSM 45221 / IAM 15411 / JCM 23193 / KCTC 12865</strain>
    </source>
</reference>
<dbReference type="KEGG" id="caa:Caka_2118"/>
<gene>
    <name evidence="1" type="ordered locus">Caka_2118</name>
</gene>
<keyword evidence="2" id="KW-1185">Reference proteome</keyword>
<name>D5ELK0_CORAD</name>
<evidence type="ECO:0000313" key="2">
    <source>
        <dbReference type="Proteomes" id="UP000000925"/>
    </source>
</evidence>
<dbReference type="EMBL" id="CP001998">
    <property type="protein sequence ID" value="ADE55136.1"/>
    <property type="molecule type" value="Genomic_DNA"/>
</dbReference>
<evidence type="ECO:0000313" key="1">
    <source>
        <dbReference type="EMBL" id="ADE55136.1"/>
    </source>
</evidence>
<dbReference type="AlphaFoldDB" id="D5ELK0"/>
<protein>
    <submittedName>
        <fullName evidence="1">Uncharacterized protein</fullName>
    </submittedName>
</protein>
<sequence>MLMQVIAVIALAIGLSALFWFMLKSSSEKIANQYRIIAEKYQLELTIPESKMGGFMRPEPFVHGHHKGRELSISAPGKGLQNTRQSETVLKIEIRDQQMRLQLTEKGLFSKMQQRDSGLKTPWVSGDPAFDASFDVRTNDGVRLAMLLGEDGLREFQRVFKGSKAMLYIRNGVIAVSVLGLMADDKSRTFIEDAIRLLCDFAEFDEG</sequence>